<organism evidence="1 2">
    <name type="scientific">Streptomyces gilvosporeus</name>
    <dbReference type="NCBI Taxonomy" id="553510"/>
    <lineage>
        <taxon>Bacteria</taxon>
        <taxon>Bacillati</taxon>
        <taxon>Actinomycetota</taxon>
        <taxon>Actinomycetes</taxon>
        <taxon>Kitasatosporales</taxon>
        <taxon>Streptomycetaceae</taxon>
        <taxon>Streptomyces</taxon>
    </lineage>
</organism>
<dbReference type="InterPro" id="IPR038770">
    <property type="entry name" value="Na+/solute_symporter_sf"/>
</dbReference>
<evidence type="ECO:0000313" key="1">
    <source>
        <dbReference type="EMBL" id="ARF58878.1"/>
    </source>
</evidence>
<gene>
    <name evidence="1" type="ORF">B1H19_36050</name>
</gene>
<evidence type="ECO:0000313" key="2">
    <source>
        <dbReference type="Proteomes" id="UP000192726"/>
    </source>
</evidence>
<proteinExistence type="predicted"/>
<dbReference type="Gene3D" id="1.20.1530.20">
    <property type="match status" value="1"/>
</dbReference>
<evidence type="ECO:0008006" key="3">
    <source>
        <dbReference type="Google" id="ProtNLM"/>
    </source>
</evidence>
<reference evidence="1 2" key="1">
    <citation type="submission" date="2017-04" db="EMBL/GenBank/DDBJ databases">
        <title>Complete Genome Sequence of Streptomyces gilvosporeus F607, a Capable Producer of Natamycin.</title>
        <authorList>
            <person name="Zong G."/>
            <person name="Zhong C."/>
            <person name="Fu J."/>
            <person name="Qin R."/>
            <person name="Cao G."/>
        </authorList>
    </citation>
    <scope>NUCLEOTIDE SEQUENCE [LARGE SCALE GENOMIC DNA]</scope>
    <source>
        <strain evidence="1 2">F607</strain>
    </source>
</reference>
<dbReference type="RefSeq" id="WP_083109070.1">
    <property type="nucleotide sequence ID" value="NZ_CP020569.1"/>
</dbReference>
<keyword evidence="2" id="KW-1185">Reference proteome</keyword>
<accession>A0A1V0U1I7</accession>
<dbReference type="EMBL" id="CP020569">
    <property type="protein sequence ID" value="ARF58878.1"/>
    <property type="molecule type" value="Genomic_DNA"/>
</dbReference>
<sequence>MVLALGLSGAACCLTFCCGRWLARWTRCDRPDGISLTFATGMNNSSATAVLTAGWFSHLPEVLLPILS</sequence>
<protein>
    <recommendedName>
        <fullName evidence="3">Transporter</fullName>
    </recommendedName>
</protein>
<name>A0A1V0U1I7_9ACTN</name>
<dbReference type="OrthoDB" id="3517411at2"/>
<dbReference type="Proteomes" id="UP000192726">
    <property type="component" value="Chromosome"/>
</dbReference>
<dbReference type="KEGG" id="sgv:B1H19_36050"/>
<dbReference type="AlphaFoldDB" id="A0A1V0U1I7"/>